<organism evidence="2 3">
    <name type="scientific">Mucuna pruriens</name>
    <name type="common">Velvet bean</name>
    <name type="synonym">Dolichos pruriens</name>
    <dbReference type="NCBI Taxonomy" id="157652"/>
    <lineage>
        <taxon>Eukaryota</taxon>
        <taxon>Viridiplantae</taxon>
        <taxon>Streptophyta</taxon>
        <taxon>Embryophyta</taxon>
        <taxon>Tracheophyta</taxon>
        <taxon>Spermatophyta</taxon>
        <taxon>Magnoliopsida</taxon>
        <taxon>eudicotyledons</taxon>
        <taxon>Gunneridae</taxon>
        <taxon>Pentapetalae</taxon>
        <taxon>rosids</taxon>
        <taxon>fabids</taxon>
        <taxon>Fabales</taxon>
        <taxon>Fabaceae</taxon>
        <taxon>Papilionoideae</taxon>
        <taxon>50 kb inversion clade</taxon>
        <taxon>NPAAA clade</taxon>
        <taxon>indigoferoid/millettioid clade</taxon>
        <taxon>Phaseoleae</taxon>
        <taxon>Mucuna</taxon>
    </lineage>
</organism>
<evidence type="ECO:0000313" key="3">
    <source>
        <dbReference type="Proteomes" id="UP000257109"/>
    </source>
</evidence>
<comment type="caution">
    <text evidence="2">The sequence shown here is derived from an EMBL/GenBank/DDBJ whole genome shotgun (WGS) entry which is preliminary data.</text>
</comment>
<evidence type="ECO:0008006" key="4">
    <source>
        <dbReference type="Google" id="ProtNLM"/>
    </source>
</evidence>
<evidence type="ECO:0000313" key="2">
    <source>
        <dbReference type="EMBL" id="RDX76664.1"/>
    </source>
</evidence>
<keyword evidence="3" id="KW-1185">Reference proteome</keyword>
<protein>
    <recommendedName>
        <fullName evidence="4">Reverse transcriptase domain-containing protein</fullName>
    </recommendedName>
</protein>
<accession>A0A371FED5</accession>
<reference evidence="2" key="1">
    <citation type="submission" date="2018-05" db="EMBL/GenBank/DDBJ databases">
        <title>Draft genome of Mucuna pruriens seed.</title>
        <authorList>
            <person name="Nnadi N.E."/>
            <person name="Vos R."/>
            <person name="Hasami M.H."/>
            <person name="Devisetty U.K."/>
            <person name="Aguiy J.C."/>
        </authorList>
    </citation>
    <scope>NUCLEOTIDE SEQUENCE [LARGE SCALE GENOMIC DNA]</scope>
    <source>
        <strain evidence="2">JCA_2017</strain>
    </source>
</reference>
<feature type="non-terminal residue" evidence="2">
    <location>
        <position position="1"/>
    </location>
</feature>
<dbReference type="Proteomes" id="UP000257109">
    <property type="component" value="Unassembled WGS sequence"/>
</dbReference>
<evidence type="ECO:0000256" key="1">
    <source>
        <dbReference type="SAM" id="MobiDB-lite"/>
    </source>
</evidence>
<sequence length="177" mass="19858">MLQLDFGSSVMEEADFTNRIEVLDPSNSGNHVCRHDEEPECLINERTHQALNPYQVGQLLLKAKYNLDNPNQKQTETKIDSAHQVPTPDQVGQPQPRSIVDVLPPQSPPDHELKPLLDHLRRSSSNKAIAKELNPTILDVVKKEVTKLLAAGIIYPILDNNWVPLLLPEQIFGTHAD</sequence>
<dbReference type="AlphaFoldDB" id="A0A371FED5"/>
<dbReference type="EMBL" id="QJKJ01009421">
    <property type="protein sequence ID" value="RDX76664.1"/>
    <property type="molecule type" value="Genomic_DNA"/>
</dbReference>
<name>A0A371FED5_MUCPR</name>
<gene>
    <name evidence="2" type="ORF">CR513_43323</name>
</gene>
<proteinExistence type="predicted"/>
<feature type="region of interest" description="Disordered" evidence="1">
    <location>
        <begin position="75"/>
        <end position="96"/>
    </location>
</feature>
<dbReference type="OrthoDB" id="5985374at2759"/>